<evidence type="ECO:0000256" key="5">
    <source>
        <dbReference type="ARBA" id="ARBA00022691"/>
    </source>
</evidence>
<feature type="binding site" evidence="11">
    <location>
        <position position="223"/>
    </location>
    <ligand>
        <name>S-adenosyl-L-methionine</name>
        <dbReference type="ChEBI" id="CHEBI:59789"/>
    </ligand>
</feature>
<dbReference type="FunFam" id="3.30.300.110:FF:000001">
    <property type="entry name" value="tRNA (guanine(37)-N1)-methyltransferase"/>
    <property type="match status" value="1"/>
</dbReference>
<evidence type="ECO:0000259" key="13">
    <source>
        <dbReference type="PROSITE" id="PS51684"/>
    </source>
</evidence>
<evidence type="ECO:0000256" key="6">
    <source>
        <dbReference type="ARBA" id="ARBA00022694"/>
    </source>
</evidence>
<comment type="function">
    <text evidence="9">Involved in mitochondrial tRNA methylation. Specifically methylates the N1 position of guanosine-37 in various tRNAs. Methylation is not dependent on the nature of the nucleoside 5' of the target nucleoside. This is the first step in the biosynthesis of wybutosine (yW), a modified base adjacent to the anticodon of tRNAs and required for accurate decoding.</text>
</comment>
<evidence type="ECO:0000256" key="4">
    <source>
        <dbReference type="ARBA" id="ARBA00022679"/>
    </source>
</evidence>
<comment type="subunit">
    <text evidence="11">Monomer.</text>
</comment>
<evidence type="ECO:0000256" key="10">
    <source>
        <dbReference type="ARBA" id="ARBA00047783"/>
    </source>
</evidence>
<dbReference type="GO" id="GO:0002939">
    <property type="term" value="P:tRNA N1-guanine methylation"/>
    <property type="evidence" value="ECO:0007669"/>
    <property type="project" value="TreeGrafter"/>
</dbReference>
<dbReference type="SUPFAM" id="SSF53335">
    <property type="entry name" value="S-adenosyl-L-methionine-dependent methyltransferases"/>
    <property type="match status" value="1"/>
</dbReference>
<dbReference type="PANTHER" id="PTHR23245">
    <property type="entry name" value="TRNA METHYLTRANSFERASE"/>
    <property type="match status" value="1"/>
</dbReference>
<gene>
    <name evidence="14" type="ORF">MNOR_LOCUS9317</name>
</gene>
<keyword evidence="4 11" id="KW-0808">Transferase</keyword>
<dbReference type="GO" id="GO:0070901">
    <property type="term" value="P:mitochondrial tRNA methylation"/>
    <property type="evidence" value="ECO:0007669"/>
    <property type="project" value="TreeGrafter"/>
</dbReference>
<feature type="binding site" evidence="11">
    <location>
        <position position="320"/>
    </location>
    <ligand>
        <name>S-adenosyl-L-methionine</name>
        <dbReference type="ChEBI" id="CHEBI:59789"/>
    </ligand>
</feature>
<keyword evidence="7 11" id="KW-0496">Mitochondrion</keyword>
<comment type="function">
    <text evidence="11">Specifically methylates the N1 position of guanosine-37 in various cytoplasmic and mitochondrial tRNAs. Methylation is not dependent on the nature of the nucleoside 5' of the target nucleoside. This is the first step in the biosynthesis of wybutosine (yW), a modified base adjacent to the anticodon of tRNAs and required for accurate decoding.</text>
</comment>
<evidence type="ECO:0000256" key="2">
    <source>
        <dbReference type="ARBA" id="ARBA00022490"/>
    </source>
</evidence>
<feature type="binding site" evidence="11">
    <location>
        <begin position="261"/>
        <end position="262"/>
    </location>
    <ligand>
        <name>S-adenosyl-L-methionine</name>
        <dbReference type="ChEBI" id="CHEBI:59789"/>
    </ligand>
</feature>
<dbReference type="InterPro" id="IPR029063">
    <property type="entry name" value="SAM-dependent_MTases_sf"/>
</dbReference>
<dbReference type="PROSITE" id="PS51684">
    <property type="entry name" value="SAM_MT_TRM5_TYW2"/>
    <property type="match status" value="1"/>
</dbReference>
<evidence type="ECO:0000256" key="12">
    <source>
        <dbReference type="SAM" id="MobiDB-lite"/>
    </source>
</evidence>
<keyword evidence="2 11" id="KW-0963">Cytoplasm</keyword>
<reference evidence="14 15" key="1">
    <citation type="submission" date="2024-05" db="EMBL/GenBank/DDBJ databases">
        <authorList>
            <person name="Wallberg A."/>
        </authorList>
    </citation>
    <scope>NUCLEOTIDE SEQUENCE [LARGE SCALE GENOMIC DNA]</scope>
</reference>
<accession>A0AAV2Q813</accession>
<dbReference type="AlphaFoldDB" id="A0AAV2Q813"/>
<keyword evidence="5 11" id="KW-0949">S-adenosyl-L-methionine</keyword>
<dbReference type="Gene3D" id="3.30.300.110">
    <property type="entry name" value="Met-10+ protein-like domains"/>
    <property type="match status" value="1"/>
</dbReference>
<comment type="caution">
    <text evidence="14">The sequence shown here is derived from an EMBL/GenBank/DDBJ whole genome shotgun (WGS) entry which is preliminary data.</text>
</comment>
<evidence type="ECO:0000256" key="3">
    <source>
        <dbReference type="ARBA" id="ARBA00022603"/>
    </source>
</evidence>
<name>A0AAV2Q813_MEGNR</name>
<dbReference type="PANTHER" id="PTHR23245:SF36">
    <property type="entry name" value="TRNA (GUANINE(37)-N1)-METHYLTRANSFERASE"/>
    <property type="match status" value="1"/>
</dbReference>
<dbReference type="InterPro" id="IPR025792">
    <property type="entry name" value="tRNA_Gua_MeTrfase_euk"/>
</dbReference>
<evidence type="ECO:0000313" key="15">
    <source>
        <dbReference type="Proteomes" id="UP001497623"/>
    </source>
</evidence>
<comment type="subcellular location">
    <subcellularLocation>
        <location evidence="11">Mitochondrion matrix</location>
    </subcellularLocation>
    <subcellularLocation>
        <location evidence="11">Nucleus</location>
    </subcellularLocation>
    <subcellularLocation>
        <location evidence="11">Cytoplasm</location>
    </subcellularLocation>
    <text evidence="11">Predominantly in the mitochondria and in the nucleus.</text>
</comment>
<dbReference type="Proteomes" id="UP001497623">
    <property type="component" value="Unassembled WGS sequence"/>
</dbReference>
<keyword evidence="15" id="KW-1185">Reference proteome</keyword>
<dbReference type="Pfam" id="PF25133">
    <property type="entry name" value="TYW2_N_2"/>
    <property type="match status" value="1"/>
</dbReference>
<feature type="domain" description="SAM-dependent methyltransferase TRM5/TYW2-type" evidence="13">
    <location>
        <begin position="134"/>
        <end position="466"/>
    </location>
</feature>
<organism evidence="14 15">
    <name type="scientific">Meganyctiphanes norvegica</name>
    <name type="common">Northern krill</name>
    <name type="synonym">Thysanopoda norvegica</name>
    <dbReference type="NCBI Taxonomy" id="48144"/>
    <lineage>
        <taxon>Eukaryota</taxon>
        <taxon>Metazoa</taxon>
        <taxon>Ecdysozoa</taxon>
        <taxon>Arthropoda</taxon>
        <taxon>Crustacea</taxon>
        <taxon>Multicrustacea</taxon>
        <taxon>Malacostraca</taxon>
        <taxon>Eumalacostraca</taxon>
        <taxon>Eucarida</taxon>
        <taxon>Euphausiacea</taxon>
        <taxon>Euphausiidae</taxon>
        <taxon>Meganyctiphanes</taxon>
    </lineage>
</organism>
<comment type="similarity">
    <text evidence="11">Belongs to the TRM5 / TYW2 family.</text>
</comment>
<dbReference type="InterPro" id="IPR030382">
    <property type="entry name" value="MeTrfase_TRM5/TYW2"/>
</dbReference>
<evidence type="ECO:0000256" key="1">
    <source>
        <dbReference type="ARBA" id="ARBA00009775"/>
    </source>
</evidence>
<dbReference type="HAMAP" id="MF_03152">
    <property type="entry name" value="TRM5"/>
    <property type="match status" value="1"/>
</dbReference>
<evidence type="ECO:0000313" key="14">
    <source>
        <dbReference type="EMBL" id="CAL4073830.1"/>
    </source>
</evidence>
<dbReference type="GO" id="GO:0005634">
    <property type="term" value="C:nucleus"/>
    <property type="evidence" value="ECO:0007669"/>
    <property type="project" value="UniProtKB-SubCell"/>
</dbReference>
<keyword evidence="8 11" id="KW-0539">Nucleus</keyword>
<dbReference type="Pfam" id="PF02475">
    <property type="entry name" value="TRM5-TYW2_MTfase"/>
    <property type="match status" value="1"/>
</dbReference>
<keyword evidence="6 11" id="KW-0819">tRNA processing</keyword>
<feature type="compositionally biased region" description="Polar residues" evidence="12">
    <location>
        <begin position="397"/>
        <end position="411"/>
    </location>
</feature>
<evidence type="ECO:0000256" key="11">
    <source>
        <dbReference type="HAMAP-Rule" id="MF_03152"/>
    </source>
</evidence>
<dbReference type="EC" id="2.1.1.228" evidence="11"/>
<dbReference type="GO" id="GO:0005759">
    <property type="term" value="C:mitochondrial matrix"/>
    <property type="evidence" value="ECO:0007669"/>
    <property type="project" value="UniProtKB-SubCell"/>
</dbReference>
<comment type="similarity">
    <text evidence="1">Belongs to the class I-like SAM-binding methyltransferase superfamily. TRM5/TYW2 family.</text>
</comment>
<protein>
    <recommendedName>
        <fullName evidence="11">tRNA (guanine(37)-N1)-methyltransferase</fullName>
        <ecNumber evidence="11">2.1.1.228</ecNumber>
    </recommendedName>
    <alternativeName>
        <fullName evidence="11">M1G-methyltransferase</fullName>
    </alternativeName>
    <alternativeName>
        <fullName evidence="11">tRNA [GM37] methyltransferase</fullName>
    </alternativeName>
    <alternativeName>
        <fullName evidence="11">tRNA methyltransferase 5 homolog</fullName>
    </alternativeName>
</protein>
<dbReference type="InterPro" id="IPR056744">
    <property type="entry name" value="TRM5/TYW2-like_N"/>
</dbReference>
<dbReference type="EMBL" id="CAXKWB010004491">
    <property type="protein sequence ID" value="CAL4073830.1"/>
    <property type="molecule type" value="Genomic_DNA"/>
</dbReference>
<dbReference type="InterPro" id="IPR056743">
    <property type="entry name" value="TRM5-TYW2-like_MTfase"/>
</dbReference>
<evidence type="ECO:0000256" key="9">
    <source>
        <dbReference type="ARBA" id="ARBA00045951"/>
    </source>
</evidence>
<sequence>MDVAMLMPPITVRGMTQLDKNAFQKQIYVPILKIPGLQANALIKQLKSKLLKLDHMKPIQIPTDAVDSREILLNPLLVKNQEDVQEQINEFLNSNPEVPLTYDKKSIKICYENWKSEDILRSVLPEDKEGATSYSLIGHILHLNLKEHLQPYRDLIGQVLLDKTPNVTMVVNKTNTIDSTYRNFEMEILAGEGSTVTTVKENNCKFTLDFAKVYWNPRLGTEHERIVKKLKQGDVLYDVMAGIGPFTVPAGKKECYVLANDLNPHSYEYLTANVKANKVTEKIKCYNMDGHQFIKTILKEDLLSRWKDNNFCGRIHVTMNLPKCAVEFLPSFLGLINKSELPEGMRIEENIGIDENLLPLIHVYMFTPDSDPDTALSLVAQHLGYTVTKEIKDIDDASNNENSNVTSQKTKTTVDENTIENEPPNKLAKDDLDNFSQIRSHISEVIFVRRVAPNKVMMRVSIKLSCHMILNTENENEPPFKKAKIIDSEVVR</sequence>
<comment type="catalytic activity">
    <reaction evidence="10 11">
        <text>guanosine(37) in tRNA + S-adenosyl-L-methionine = N(1)-methylguanosine(37) in tRNA + S-adenosyl-L-homocysteine + H(+)</text>
        <dbReference type="Rhea" id="RHEA:36899"/>
        <dbReference type="Rhea" id="RHEA-COMP:10145"/>
        <dbReference type="Rhea" id="RHEA-COMP:10147"/>
        <dbReference type="ChEBI" id="CHEBI:15378"/>
        <dbReference type="ChEBI" id="CHEBI:57856"/>
        <dbReference type="ChEBI" id="CHEBI:59789"/>
        <dbReference type="ChEBI" id="CHEBI:73542"/>
        <dbReference type="ChEBI" id="CHEBI:74269"/>
        <dbReference type="EC" id="2.1.1.228"/>
    </reaction>
</comment>
<evidence type="ECO:0000256" key="8">
    <source>
        <dbReference type="ARBA" id="ARBA00023242"/>
    </source>
</evidence>
<dbReference type="GO" id="GO:0052906">
    <property type="term" value="F:tRNA (guanine(37)-N1)-methyltransferase activity"/>
    <property type="evidence" value="ECO:0007669"/>
    <property type="project" value="UniProtKB-UniRule"/>
</dbReference>
<dbReference type="Gene3D" id="3.40.50.150">
    <property type="entry name" value="Vaccinia Virus protein VP39"/>
    <property type="match status" value="1"/>
</dbReference>
<proteinExistence type="inferred from homology"/>
<evidence type="ECO:0000256" key="7">
    <source>
        <dbReference type="ARBA" id="ARBA00023128"/>
    </source>
</evidence>
<feature type="binding site" evidence="11">
    <location>
        <begin position="289"/>
        <end position="290"/>
    </location>
    <ligand>
        <name>S-adenosyl-L-methionine</name>
        <dbReference type="ChEBI" id="CHEBI:59789"/>
    </ligand>
</feature>
<feature type="region of interest" description="Disordered" evidence="12">
    <location>
        <begin position="397"/>
        <end position="422"/>
    </location>
</feature>
<keyword evidence="3 11" id="KW-0489">Methyltransferase</keyword>